<gene>
    <name evidence="2" type="ORF">PYV00_21440</name>
</gene>
<name>A0ABT5WWH7_9SPHN</name>
<evidence type="ECO:0000259" key="1">
    <source>
        <dbReference type="PROSITE" id="PS51186"/>
    </source>
</evidence>
<dbReference type="InterPro" id="IPR016181">
    <property type="entry name" value="Acyl_CoA_acyltransferase"/>
</dbReference>
<evidence type="ECO:0000313" key="2">
    <source>
        <dbReference type="EMBL" id="MDE8654264.1"/>
    </source>
</evidence>
<dbReference type="InterPro" id="IPR000182">
    <property type="entry name" value="GNAT_dom"/>
</dbReference>
<protein>
    <submittedName>
        <fullName evidence="2">GNAT family N-acetyltransferase</fullName>
        <ecNumber evidence="2">2.3.1.-</ecNumber>
    </submittedName>
</protein>
<dbReference type="EMBL" id="JARESE010000076">
    <property type="protein sequence ID" value="MDE8654264.1"/>
    <property type="molecule type" value="Genomic_DNA"/>
</dbReference>
<feature type="domain" description="N-acetyltransferase" evidence="1">
    <location>
        <begin position="3"/>
        <end position="153"/>
    </location>
</feature>
<sequence>MTIEIVPATEATMAEVEAWLDAEEAAHVAANKAWESDYSVEVPQRGFRCNWDETKRRWRDDEAPVAILIVGGEAVGFQGQGLFEIRPDLRRKGYGRILAEHMIASTISEGGSVIEIGIAPMTAQPFWESIGFTRVPGKSHHGSGAYAYRMLPRTFELTNGVRVPYRISFFSAEERYRDCPKAYAVCEGSAERLSNGSLQLPQRAICFDPEERRPSDTFVRIEVAGEEVHFDKAKYANSEALGVKRDRDGRYYLDRIEPAPE</sequence>
<dbReference type="Proteomes" id="UP001216253">
    <property type="component" value="Unassembled WGS sequence"/>
</dbReference>
<reference evidence="2 3" key="1">
    <citation type="submission" date="2023-03" db="EMBL/GenBank/DDBJ databases">
        <title>NovoSphingobium album sp. nov. isolated from polycyclic aromatic hydrocarbons- and heavy-metal polluted soil.</title>
        <authorList>
            <person name="Liu Z."/>
            <person name="Wang K."/>
        </authorList>
    </citation>
    <scope>NUCLEOTIDE SEQUENCE [LARGE SCALE GENOMIC DNA]</scope>
    <source>
        <strain evidence="2 3">H3SJ31-1</strain>
    </source>
</reference>
<keyword evidence="2" id="KW-0808">Transferase</keyword>
<dbReference type="RefSeq" id="WP_275230387.1">
    <property type="nucleotide sequence ID" value="NZ_JARESE010000076.1"/>
</dbReference>
<keyword evidence="3" id="KW-1185">Reference proteome</keyword>
<accession>A0ABT5WWH7</accession>
<dbReference type="SUPFAM" id="SSF55729">
    <property type="entry name" value="Acyl-CoA N-acyltransferases (Nat)"/>
    <property type="match status" value="1"/>
</dbReference>
<dbReference type="GO" id="GO:0016746">
    <property type="term" value="F:acyltransferase activity"/>
    <property type="evidence" value="ECO:0007669"/>
    <property type="project" value="UniProtKB-KW"/>
</dbReference>
<dbReference type="Gene3D" id="3.40.630.30">
    <property type="match status" value="1"/>
</dbReference>
<evidence type="ECO:0000313" key="3">
    <source>
        <dbReference type="Proteomes" id="UP001216253"/>
    </source>
</evidence>
<keyword evidence="2" id="KW-0012">Acyltransferase</keyword>
<organism evidence="2 3">
    <name type="scientific">Novosphingobium album</name>
    <name type="common">ex Liu et al. 2023</name>
    <dbReference type="NCBI Taxonomy" id="3031130"/>
    <lineage>
        <taxon>Bacteria</taxon>
        <taxon>Pseudomonadati</taxon>
        <taxon>Pseudomonadota</taxon>
        <taxon>Alphaproteobacteria</taxon>
        <taxon>Sphingomonadales</taxon>
        <taxon>Sphingomonadaceae</taxon>
        <taxon>Novosphingobium</taxon>
    </lineage>
</organism>
<comment type="caution">
    <text evidence="2">The sequence shown here is derived from an EMBL/GenBank/DDBJ whole genome shotgun (WGS) entry which is preliminary data.</text>
</comment>
<dbReference type="EC" id="2.3.1.-" evidence="2"/>
<dbReference type="PROSITE" id="PS51186">
    <property type="entry name" value="GNAT"/>
    <property type="match status" value="1"/>
</dbReference>
<proteinExistence type="predicted"/>